<dbReference type="KEGG" id="eai:106827091"/>
<dbReference type="Proteomes" id="UP000694387">
    <property type="component" value="Chromosome 3"/>
</dbReference>
<keyword evidence="7" id="KW-0808">Transferase</keyword>
<dbReference type="GO" id="GO:0045892">
    <property type="term" value="P:negative regulation of DNA-templated transcription"/>
    <property type="evidence" value="ECO:0007669"/>
    <property type="project" value="Ensembl"/>
</dbReference>
<accession>A0A8C4L6B8</accession>
<gene>
    <name evidence="24" type="primary">CD38</name>
</gene>
<comment type="subunit">
    <text evidence="3">Homodimer.</text>
</comment>
<evidence type="ECO:0000256" key="8">
    <source>
        <dbReference type="ARBA" id="ARBA00022692"/>
    </source>
</evidence>
<evidence type="ECO:0000256" key="6">
    <source>
        <dbReference type="ARBA" id="ARBA00015644"/>
    </source>
</evidence>
<dbReference type="CTD" id="952"/>
<dbReference type="AlphaFoldDB" id="A0A8C4L6B8"/>
<proteinExistence type="inferred from homology"/>
<evidence type="ECO:0000256" key="4">
    <source>
        <dbReference type="ARBA" id="ARBA00011982"/>
    </source>
</evidence>
<dbReference type="GO" id="GO:0009410">
    <property type="term" value="P:response to xenobiotic stimulus"/>
    <property type="evidence" value="ECO:0007669"/>
    <property type="project" value="Ensembl"/>
</dbReference>
<evidence type="ECO:0000313" key="24">
    <source>
        <dbReference type="Ensembl" id="ENSEASP00005007482.2"/>
    </source>
</evidence>
<dbReference type="Ensembl" id="ENSEAST00005008162.2">
    <property type="protein sequence ID" value="ENSEASP00005007482.2"/>
    <property type="gene ID" value="ENSEASG00005005470.2"/>
</dbReference>
<evidence type="ECO:0000256" key="3">
    <source>
        <dbReference type="ARBA" id="ARBA00011738"/>
    </source>
</evidence>
<evidence type="ECO:0000256" key="19">
    <source>
        <dbReference type="ARBA" id="ARBA00030418"/>
    </source>
</evidence>
<sequence>MANHRFSPVSEGEQPCCDISRKAQICLCVVLSLLVLVIIAVVTAILMWPRSPPNHKEWQGSGTTAHFGDIVLGRCYTYTQIVRPELRDKDCQKIQEAFLKSFLSKDPCDATEQDYQPLIELANQTVPCNKTVFWSKTKELAHQYTRVQQALFTLENTLLGYIADDLSWCGDSGSSEINYQSCPTRRDNCSSNPVSVFWNTVSKRFAEDACGVVHVVLNGSLNEAFDRRSTFGRVEIHNLHPKKVHTLQAWVMHDIGGVRSDSCSSSSIRDLKSIISERNITFTCQNNYRPVRFLQCVKNPEHPSCTSGI</sequence>
<dbReference type="GO" id="GO:0042802">
    <property type="term" value="F:identical protein binding"/>
    <property type="evidence" value="ECO:0007669"/>
    <property type="project" value="Ensembl"/>
</dbReference>
<reference evidence="24" key="2">
    <citation type="submission" date="2025-08" db="UniProtKB">
        <authorList>
            <consortium name="Ensembl"/>
        </authorList>
    </citation>
    <scope>IDENTIFICATION</scope>
</reference>
<comment type="subcellular location">
    <subcellularLocation>
        <location evidence="1">Membrane</location>
        <topology evidence="1">Single-pass type II membrane protein</topology>
    </subcellularLocation>
</comment>
<dbReference type="InterPro" id="IPR003193">
    <property type="entry name" value="ADP-ribosyl_cyclase"/>
</dbReference>
<dbReference type="GO" id="GO:0061809">
    <property type="term" value="F:NAD+ nucleosidase activity, cyclic ADP-ribose generating"/>
    <property type="evidence" value="ECO:0007669"/>
    <property type="project" value="UniProtKB-EC"/>
</dbReference>
<evidence type="ECO:0000256" key="10">
    <source>
        <dbReference type="ARBA" id="ARBA00022857"/>
    </source>
</evidence>
<evidence type="ECO:0000256" key="14">
    <source>
        <dbReference type="ARBA" id="ARBA00023136"/>
    </source>
</evidence>
<evidence type="ECO:0000256" key="13">
    <source>
        <dbReference type="ARBA" id="ARBA00023027"/>
    </source>
</evidence>
<evidence type="ECO:0000256" key="15">
    <source>
        <dbReference type="ARBA" id="ARBA00023157"/>
    </source>
</evidence>
<keyword evidence="12 23" id="KW-1133">Transmembrane helix</keyword>
<reference evidence="24 25" key="1">
    <citation type="journal article" date="2020" name="Nat. Commun.">
        <title>Donkey genomes provide new insights into domestication and selection for coat color.</title>
        <authorList>
            <person name="Wang"/>
            <person name="C."/>
            <person name="Li"/>
            <person name="H."/>
            <person name="Guo"/>
            <person name="Y."/>
            <person name="Huang"/>
            <person name="J."/>
            <person name="Sun"/>
            <person name="Y."/>
            <person name="Min"/>
            <person name="J."/>
            <person name="Wang"/>
            <person name="J."/>
            <person name="Fang"/>
            <person name="X."/>
            <person name="Zhao"/>
            <person name="Z."/>
            <person name="Wang"/>
            <person name="S."/>
            <person name="Zhang"/>
            <person name="Y."/>
            <person name="Liu"/>
            <person name="Q."/>
            <person name="Jiang"/>
            <person name="Q."/>
            <person name="Wang"/>
            <person name="X."/>
            <person name="Guo"/>
            <person name="Y."/>
            <person name="Yang"/>
            <person name="C."/>
            <person name="Wang"/>
            <person name="Y."/>
            <person name="Tian"/>
            <person name="F."/>
            <person name="Zhuang"/>
            <person name="G."/>
            <person name="Fan"/>
            <person name="Y."/>
            <person name="Gao"/>
            <person name="Q."/>
            <person name="Li"/>
            <person name="Y."/>
            <person name="Ju"/>
            <person name="Z."/>
            <person name="Li"/>
            <person name="J."/>
            <person name="Li"/>
            <person name="R."/>
            <person name="Hou"/>
            <person name="M."/>
            <person name="Yang"/>
            <person name="G."/>
            <person name="Liu"/>
            <person name="G."/>
            <person name="Liu"/>
            <person name="W."/>
            <person name="Guo"/>
            <person name="J."/>
            <person name="Pan"/>
            <person name="S."/>
            <person name="Fan"/>
            <person name="G."/>
            <person name="Zhang"/>
            <person name="W."/>
            <person name="Zhang"/>
            <person name="R."/>
            <person name="Yu"/>
            <person name="J."/>
            <person name="Zhang"/>
            <person name="X."/>
            <person name="Yin"/>
            <person name="Q."/>
            <person name="Ji"/>
            <person name="C."/>
            <person name="Jin"/>
            <person name="Y."/>
            <person name="Yue"/>
            <person name="G."/>
            <person name="Liu"/>
            <person name="M."/>
            <person name="Xu"/>
            <person name="J."/>
            <person name="Liu"/>
            <person name="S."/>
            <person name="Jordana"/>
            <person name="J."/>
            <person name="Noce"/>
            <person name="A."/>
            <person name="Amills"/>
            <person name="M."/>
            <person name="Wu"/>
            <person name="D.D."/>
            <person name="Li"/>
            <person name="S."/>
            <person name="Zhou"/>
            <person name="X. and Zhong"/>
            <person name="J."/>
        </authorList>
    </citation>
    <scope>NUCLEOTIDE SEQUENCE [LARGE SCALE GENOMIC DNA]</scope>
</reference>
<keyword evidence="25" id="KW-1185">Reference proteome</keyword>
<keyword evidence="10" id="KW-0521">NADP</keyword>
<evidence type="ECO:0000256" key="2">
    <source>
        <dbReference type="ARBA" id="ARBA00005406"/>
    </source>
</evidence>
<name>A0A8C4L6B8_EQUAS</name>
<dbReference type="EC" id="3.2.2.6" evidence="4"/>
<dbReference type="GO" id="GO:0016849">
    <property type="term" value="F:phosphorus-oxygen lyase activity"/>
    <property type="evidence" value="ECO:0007669"/>
    <property type="project" value="Ensembl"/>
</dbReference>
<evidence type="ECO:0000256" key="17">
    <source>
        <dbReference type="ARBA" id="ARBA00029787"/>
    </source>
</evidence>
<dbReference type="GO" id="GO:0042100">
    <property type="term" value="P:B cell proliferation"/>
    <property type="evidence" value="ECO:0007669"/>
    <property type="project" value="Ensembl"/>
</dbReference>
<protein>
    <recommendedName>
        <fullName evidence="6">ADP-ribosyl cyclase/cyclic ADP-ribose hydrolase 1</fullName>
        <ecNumber evidence="5">2.4.99.20</ecNumber>
        <ecNumber evidence="4">3.2.2.6</ecNumber>
    </recommendedName>
    <alternativeName>
        <fullName evidence="21">2'-phospho-ADP-ribosyl cyclase</fullName>
    </alternativeName>
    <alternativeName>
        <fullName evidence="19">2'-phospho-ADP-ribosyl cyclase/2'-phospho-cyclic-ADP-ribose transferase</fullName>
    </alternativeName>
    <alternativeName>
        <fullName evidence="17">2'-phospho-cyclic-ADP-ribose transferase</fullName>
    </alternativeName>
    <alternativeName>
        <fullName evidence="20">ADP-ribosyl cyclase 1</fullName>
    </alternativeName>
    <alternativeName>
        <fullName evidence="18">Cyclic ADP-ribose hydrolase 1</fullName>
    </alternativeName>
</protein>
<keyword evidence="8 23" id="KW-0812">Transmembrane</keyword>
<evidence type="ECO:0000256" key="5">
    <source>
        <dbReference type="ARBA" id="ARBA00012600"/>
    </source>
</evidence>
<keyword evidence="15" id="KW-1015">Disulfide bond</keyword>
<keyword evidence="13" id="KW-0520">NAD</keyword>
<organism evidence="24 25">
    <name type="scientific">Equus asinus</name>
    <name type="common">Donkey</name>
    <name type="synonym">Equus africanus asinus</name>
    <dbReference type="NCBI Taxonomy" id="9793"/>
    <lineage>
        <taxon>Eukaryota</taxon>
        <taxon>Metazoa</taxon>
        <taxon>Chordata</taxon>
        <taxon>Craniata</taxon>
        <taxon>Vertebrata</taxon>
        <taxon>Euteleostomi</taxon>
        <taxon>Mammalia</taxon>
        <taxon>Eutheria</taxon>
        <taxon>Laurasiatheria</taxon>
        <taxon>Perissodactyla</taxon>
        <taxon>Equidae</taxon>
        <taxon>Equus</taxon>
    </lineage>
</organism>
<dbReference type="RefSeq" id="XP_014690228.2">
    <property type="nucleotide sequence ID" value="XM_014834742.3"/>
</dbReference>
<dbReference type="GO" id="GO:0009986">
    <property type="term" value="C:cell surface"/>
    <property type="evidence" value="ECO:0007669"/>
    <property type="project" value="Ensembl"/>
</dbReference>
<evidence type="ECO:0000256" key="7">
    <source>
        <dbReference type="ARBA" id="ARBA00022679"/>
    </source>
</evidence>
<dbReference type="EC" id="2.4.99.20" evidence="5"/>
<dbReference type="GeneID" id="106827091"/>
<evidence type="ECO:0000256" key="18">
    <source>
        <dbReference type="ARBA" id="ARBA00030272"/>
    </source>
</evidence>
<evidence type="ECO:0000256" key="16">
    <source>
        <dbReference type="ARBA" id="ARBA00023180"/>
    </source>
</evidence>
<evidence type="ECO:0000256" key="12">
    <source>
        <dbReference type="ARBA" id="ARBA00022989"/>
    </source>
</evidence>
<reference evidence="24" key="3">
    <citation type="submission" date="2025-09" db="UniProtKB">
        <authorList>
            <consortium name="Ensembl"/>
        </authorList>
    </citation>
    <scope>IDENTIFICATION</scope>
</reference>
<comment type="catalytic activity">
    <reaction evidence="22">
        <text>NAD(+) + H2O = ADP-D-ribose + nicotinamide + H(+)</text>
        <dbReference type="Rhea" id="RHEA:16301"/>
        <dbReference type="ChEBI" id="CHEBI:15377"/>
        <dbReference type="ChEBI" id="CHEBI:15378"/>
        <dbReference type="ChEBI" id="CHEBI:17154"/>
        <dbReference type="ChEBI" id="CHEBI:57540"/>
        <dbReference type="ChEBI" id="CHEBI:57967"/>
        <dbReference type="EC" id="3.2.2.6"/>
    </reaction>
</comment>
<dbReference type="Gene3D" id="3.40.50.720">
    <property type="entry name" value="NAD(P)-binding Rossmann-like Domain"/>
    <property type="match status" value="1"/>
</dbReference>
<evidence type="ECO:0000256" key="1">
    <source>
        <dbReference type="ARBA" id="ARBA00004606"/>
    </source>
</evidence>
<evidence type="ECO:0000313" key="25">
    <source>
        <dbReference type="Proteomes" id="UP000694387"/>
    </source>
</evidence>
<keyword evidence="14 23" id="KW-0472">Membrane</keyword>
<dbReference type="PANTHER" id="PTHR10912:SF5">
    <property type="entry name" value="ADP-RIBOSYL CYCLASE_CYCLIC ADP-RIBOSE HYDROLASE 1"/>
    <property type="match status" value="1"/>
</dbReference>
<dbReference type="GO" id="GO:0043066">
    <property type="term" value="P:negative regulation of apoptotic process"/>
    <property type="evidence" value="ECO:0007669"/>
    <property type="project" value="Ensembl"/>
</dbReference>
<dbReference type="GO" id="GO:0030890">
    <property type="term" value="P:positive regulation of B cell proliferation"/>
    <property type="evidence" value="ECO:0007669"/>
    <property type="project" value="Ensembl"/>
</dbReference>
<dbReference type="Gene3D" id="1.20.82.10">
    <property type="entry name" value="ADP Ribosyl Cyclase, Chain A, domain 1"/>
    <property type="match status" value="1"/>
</dbReference>
<dbReference type="GO" id="GO:0005886">
    <property type="term" value="C:plasma membrane"/>
    <property type="evidence" value="ECO:0007669"/>
    <property type="project" value="Ensembl"/>
</dbReference>
<dbReference type="GO" id="GO:0050853">
    <property type="term" value="P:B cell receptor signaling pathway"/>
    <property type="evidence" value="ECO:0007669"/>
    <property type="project" value="Ensembl"/>
</dbReference>
<evidence type="ECO:0000256" key="11">
    <source>
        <dbReference type="ARBA" id="ARBA00022968"/>
    </source>
</evidence>
<evidence type="ECO:0000256" key="21">
    <source>
        <dbReference type="ARBA" id="ARBA00031840"/>
    </source>
</evidence>
<keyword evidence="9" id="KW-0378">Hydrolase</keyword>
<dbReference type="GO" id="GO:0045893">
    <property type="term" value="P:positive regulation of DNA-templated transcription"/>
    <property type="evidence" value="ECO:0007669"/>
    <property type="project" value="Ensembl"/>
</dbReference>
<dbReference type="CDD" id="cd04759">
    <property type="entry name" value="Rib_hydrolase"/>
    <property type="match status" value="1"/>
</dbReference>
<evidence type="ECO:0000256" key="22">
    <source>
        <dbReference type="ARBA" id="ARBA00049238"/>
    </source>
</evidence>
<dbReference type="Pfam" id="PF02267">
    <property type="entry name" value="Rib_hydrolayse"/>
    <property type="match status" value="1"/>
</dbReference>
<evidence type="ECO:0000256" key="23">
    <source>
        <dbReference type="SAM" id="Phobius"/>
    </source>
</evidence>
<dbReference type="GO" id="GO:0016740">
    <property type="term" value="F:transferase activity"/>
    <property type="evidence" value="ECO:0007669"/>
    <property type="project" value="UniProtKB-KW"/>
</dbReference>
<evidence type="ECO:0000256" key="20">
    <source>
        <dbReference type="ARBA" id="ARBA00031355"/>
    </source>
</evidence>
<dbReference type="PANTHER" id="PTHR10912">
    <property type="entry name" value="ADP-RIBOSYL CYCLASE"/>
    <property type="match status" value="1"/>
</dbReference>
<dbReference type="GeneTree" id="ENSGT00390000017291"/>
<dbReference type="SUPFAM" id="SSF52309">
    <property type="entry name" value="N-(deoxy)ribosyltransferase-like"/>
    <property type="match status" value="1"/>
</dbReference>
<keyword evidence="11" id="KW-0735">Signal-anchor</keyword>
<evidence type="ECO:0000256" key="9">
    <source>
        <dbReference type="ARBA" id="ARBA00022801"/>
    </source>
</evidence>
<keyword evidence="16" id="KW-0325">Glycoprotein</keyword>
<feature type="transmembrane region" description="Helical" evidence="23">
    <location>
        <begin position="25"/>
        <end position="48"/>
    </location>
</feature>
<comment type="similarity">
    <text evidence="2">Belongs to the ADP-ribosyl cyclase family.</text>
</comment>